<reference evidence="5" key="2">
    <citation type="journal article" date="2019" name="Int. J. Syst. Evol. Microbiol.">
        <title>The Global Catalogue of Microorganisms (GCM) 10K type strain sequencing project: providing services to taxonomists for standard genome sequencing and annotation.</title>
        <authorList>
            <consortium name="The Broad Institute Genomics Platform"/>
            <consortium name="The Broad Institute Genome Sequencing Center for Infectious Disease"/>
            <person name="Wu L."/>
            <person name="Ma J."/>
        </authorList>
    </citation>
    <scope>NUCLEOTIDE SEQUENCE [LARGE SCALE GENOMIC DNA]</scope>
    <source>
        <strain evidence="5">NBRC 107715</strain>
    </source>
</reference>
<keyword evidence="5" id="KW-1185">Reference proteome</keyword>
<dbReference type="SUPFAM" id="SSF52266">
    <property type="entry name" value="SGNH hydrolase"/>
    <property type="match status" value="1"/>
</dbReference>
<dbReference type="InterPro" id="IPR036514">
    <property type="entry name" value="SGNH_hydro_sf"/>
</dbReference>
<dbReference type="EMBL" id="BJZU01000105">
    <property type="protein sequence ID" value="GEP06556.1"/>
    <property type="molecule type" value="Genomic_DNA"/>
</dbReference>
<comment type="caution">
    <text evidence="2">The sequence shown here is derived from an EMBL/GenBank/DDBJ whole genome shotgun (WGS) entry which is preliminary data.</text>
</comment>
<evidence type="ECO:0000259" key="1">
    <source>
        <dbReference type="Pfam" id="PF13472"/>
    </source>
</evidence>
<evidence type="ECO:0000313" key="4">
    <source>
        <dbReference type="Proteomes" id="UP000321960"/>
    </source>
</evidence>
<evidence type="ECO:0000313" key="2">
    <source>
        <dbReference type="EMBL" id="GEP06556.1"/>
    </source>
</evidence>
<protein>
    <recommendedName>
        <fullName evidence="1">SGNH hydrolase-type esterase domain-containing protein</fullName>
    </recommendedName>
</protein>
<dbReference type="GO" id="GO:0004622">
    <property type="term" value="F:phosphatidylcholine lysophospholipase activity"/>
    <property type="evidence" value="ECO:0007669"/>
    <property type="project" value="TreeGrafter"/>
</dbReference>
<dbReference type="InterPro" id="IPR051532">
    <property type="entry name" value="Ester_Hydrolysis_Enzymes"/>
</dbReference>
<dbReference type="InterPro" id="IPR013830">
    <property type="entry name" value="SGNH_hydro"/>
</dbReference>
<dbReference type="Pfam" id="PF13472">
    <property type="entry name" value="Lipase_GDSL_2"/>
    <property type="match status" value="1"/>
</dbReference>
<reference evidence="3" key="4">
    <citation type="submission" date="2023-01" db="EMBL/GenBank/DDBJ databases">
        <title>Draft genome sequence of Methylobacterium oxalidis strain NBRC 107715.</title>
        <authorList>
            <person name="Sun Q."/>
            <person name="Mori K."/>
        </authorList>
    </citation>
    <scope>NUCLEOTIDE SEQUENCE</scope>
    <source>
        <strain evidence="3">NBRC 107715</strain>
    </source>
</reference>
<gene>
    <name evidence="3" type="ORF">GCM10007888_22470</name>
    <name evidence="2" type="ORF">MOX02_45940</name>
</gene>
<proteinExistence type="predicted"/>
<reference evidence="2 4" key="3">
    <citation type="submission" date="2019-07" db="EMBL/GenBank/DDBJ databases">
        <title>Whole genome shotgun sequence of Methylobacterium oxalidis NBRC 107715.</title>
        <authorList>
            <person name="Hosoyama A."/>
            <person name="Uohara A."/>
            <person name="Ohji S."/>
            <person name="Ichikawa N."/>
        </authorList>
    </citation>
    <scope>NUCLEOTIDE SEQUENCE [LARGE SCALE GENOMIC DNA]</scope>
    <source>
        <strain evidence="2 4">NBRC 107715</strain>
    </source>
</reference>
<dbReference type="Proteomes" id="UP000321960">
    <property type="component" value="Unassembled WGS sequence"/>
</dbReference>
<dbReference type="PANTHER" id="PTHR30383:SF5">
    <property type="entry name" value="SGNH HYDROLASE-TYPE ESTERASE DOMAIN-CONTAINING PROTEIN"/>
    <property type="match status" value="1"/>
</dbReference>
<dbReference type="AlphaFoldDB" id="A0A512J9D7"/>
<organism evidence="2 4">
    <name type="scientific">Methylobacterium oxalidis</name>
    <dbReference type="NCBI Taxonomy" id="944322"/>
    <lineage>
        <taxon>Bacteria</taxon>
        <taxon>Pseudomonadati</taxon>
        <taxon>Pseudomonadota</taxon>
        <taxon>Alphaproteobacteria</taxon>
        <taxon>Hyphomicrobiales</taxon>
        <taxon>Methylobacteriaceae</taxon>
        <taxon>Methylobacterium</taxon>
    </lineage>
</organism>
<feature type="domain" description="SGNH hydrolase-type esterase" evidence="1">
    <location>
        <begin position="12"/>
        <end position="175"/>
    </location>
</feature>
<sequence>MTAGAMPRPIVFIGDSITEAWGYERPALFAEHGFVNRGVGGETSGRIRARFRQDLLAAGARGVHLMCGINDIAENEGPVPLGEVQDNIAAMVSEARGLGLPAWLGSVTPAASIAWNPEISPGPSIAVLNRWLRDFAARSGAGFADYHAALATGTGALRPEYGTDGVHLSGAGYRAIEPVLLAVLRGA</sequence>
<dbReference type="Proteomes" id="UP001156856">
    <property type="component" value="Unassembled WGS sequence"/>
</dbReference>
<dbReference type="PANTHER" id="PTHR30383">
    <property type="entry name" value="THIOESTERASE 1/PROTEASE 1/LYSOPHOSPHOLIPASE L1"/>
    <property type="match status" value="1"/>
</dbReference>
<dbReference type="EMBL" id="BSPK01000031">
    <property type="protein sequence ID" value="GLS63866.1"/>
    <property type="molecule type" value="Genomic_DNA"/>
</dbReference>
<evidence type="ECO:0000313" key="5">
    <source>
        <dbReference type="Proteomes" id="UP001156856"/>
    </source>
</evidence>
<reference evidence="3" key="1">
    <citation type="journal article" date="2014" name="Int. J. Syst. Evol. Microbiol.">
        <title>Complete genome of a new Firmicutes species belonging to the dominant human colonic microbiota ('Ruminococcus bicirculans') reveals two chromosomes and a selective capacity to utilize plant glucans.</title>
        <authorList>
            <consortium name="NISC Comparative Sequencing Program"/>
            <person name="Wegmann U."/>
            <person name="Louis P."/>
            <person name="Goesmann A."/>
            <person name="Henrissat B."/>
            <person name="Duncan S.H."/>
            <person name="Flint H.J."/>
        </authorList>
    </citation>
    <scope>NUCLEOTIDE SEQUENCE</scope>
    <source>
        <strain evidence="3">NBRC 107715</strain>
    </source>
</reference>
<dbReference type="Gene3D" id="3.40.50.1110">
    <property type="entry name" value="SGNH hydrolase"/>
    <property type="match status" value="1"/>
</dbReference>
<evidence type="ECO:0000313" key="3">
    <source>
        <dbReference type="EMBL" id="GLS63866.1"/>
    </source>
</evidence>
<dbReference type="RefSeq" id="WP_238179563.1">
    <property type="nucleotide sequence ID" value="NZ_BJZU01000105.1"/>
</dbReference>
<name>A0A512J9D7_9HYPH</name>
<accession>A0A512J9D7</accession>